<evidence type="ECO:0000313" key="2">
    <source>
        <dbReference type="Proteomes" id="UP000310017"/>
    </source>
</evidence>
<evidence type="ECO:0000313" key="1">
    <source>
        <dbReference type="EMBL" id="QCW99897.1"/>
    </source>
</evidence>
<name>A0A5B7SSB4_9FLAO</name>
<sequence>MILNQREKSEILELLISKEVDLRLTIEKNVGISIKHPKFEFIIATIKRSGKNFELDYFQSTFNNTVSVVFKDFASLKHRLSLWFDLIKKDYPSILQEKDNIKKLSRRYYKILEEAIIIKNIGFEDSSGMIFRKALEILIKDYFLFLLPSFEEKVLNNTIGRLITYFYEINNGEFEVKQHTKFGVIKPQLKEIKSLCKKIKTTFKLGNDFAHYERRMEKFNTSQLHSNILKIEQYIDFHMQEEFVKDMKAFLNAEFDSDEQF</sequence>
<protein>
    <submittedName>
        <fullName evidence="1">Uncharacterized protein</fullName>
    </submittedName>
</protein>
<accession>A0A5B7SSB4</accession>
<keyword evidence="2" id="KW-1185">Reference proteome</keyword>
<reference evidence="1 2" key="1">
    <citation type="submission" date="2019-05" db="EMBL/GenBank/DDBJ databases">
        <title>Genome sequencing of F202Z8.</title>
        <authorList>
            <person name="Kwon Y.M."/>
        </authorList>
    </citation>
    <scope>NUCLEOTIDE SEQUENCE [LARGE SCALE GENOMIC DNA]</scope>
    <source>
        <strain evidence="1 2">F202Z8</strain>
    </source>
</reference>
<organism evidence="1 2">
    <name type="scientific">Aggregatimonas sangjinii</name>
    <dbReference type="NCBI Taxonomy" id="2583587"/>
    <lineage>
        <taxon>Bacteria</taxon>
        <taxon>Pseudomonadati</taxon>
        <taxon>Bacteroidota</taxon>
        <taxon>Flavobacteriia</taxon>
        <taxon>Flavobacteriales</taxon>
        <taxon>Flavobacteriaceae</taxon>
        <taxon>Aggregatimonas</taxon>
    </lineage>
</organism>
<dbReference type="OrthoDB" id="1092260at2"/>
<dbReference type="AlphaFoldDB" id="A0A5B7SSB4"/>
<dbReference type="Proteomes" id="UP000310017">
    <property type="component" value="Chromosome"/>
</dbReference>
<dbReference type="KEGG" id="asag:FGM00_07210"/>
<proteinExistence type="predicted"/>
<dbReference type="RefSeq" id="WP_138852247.1">
    <property type="nucleotide sequence ID" value="NZ_CP040710.1"/>
</dbReference>
<gene>
    <name evidence="1" type="ORF">FGM00_07210</name>
</gene>
<dbReference type="EMBL" id="CP040710">
    <property type="protein sequence ID" value="QCW99897.1"/>
    <property type="molecule type" value="Genomic_DNA"/>
</dbReference>